<evidence type="ECO:0000256" key="1">
    <source>
        <dbReference type="ARBA" id="ARBA00006315"/>
    </source>
</evidence>
<dbReference type="NCBIfam" id="TIGR04336">
    <property type="entry name" value="AmmeMemoSam_B"/>
    <property type="match status" value="1"/>
</dbReference>
<accession>A0A1X0P836</accession>
<dbReference type="InterPro" id="IPR002737">
    <property type="entry name" value="MEMO1_fam"/>
</dbReference>
<dbReference type="OrthoDB" id="417112at2759"/>
<dbReference type="GeneID" id="39981516"/>
<dbReference type="PANTHER" id="PTHR11060:SF0">
    <property type="entry name" value="PROTEIN MEMO1"/>
    <property type="match status" value="1"/>
</dbReference>
<dbReference type="EMBL" id="NBCO01000002">
    <property type="protein sequence ID" value="ORC93092.1"/>
    <property type="molecule type" value="Genomic_DNA"/>
</dbReference>
<evidence type="ECO:0008006" key="4">
    <source>
        <dbReference type="Google" id="ProtNLM"/>
    </source>
</evidence>
<gene>
    <name evidence="2" type="ORF">TM35_000024180</name>
</gene>
<reference evidence="2 3" key="1">
    <citation type="submission" date="2017-03" db="EMBL/GenBank/DDBJ databases">
        <title>An alternative strategy for trypanosome survival in the mammalian bloodstream revealed through genome and transcriptome analysis of the ubiquitous bovine parasite Trypanosoma (Megatrypanum) theileri.</title>
        <authorList>
            <person name="Kelly S."/>
            <person name="Ivens A."/>
            <person name="Mott A."/>
            <person name="O'Neill E."/>
            <person name="Emms D."/>
            <person name="Macleod O."/>
            <person name="Voorheis P."/>
            <person name="Matthews J."/>
            <person name="Matthews K."/>
            <person name="Carrington M."/>
        </authorList>
    </citation>
    <scope>NUCLEOTIDE SEQUENCE [LARGE SCALE GENOMIC DNA]</scope>
    <source>
        <strain evidence="2">Edinburgh</strain>
    </source>
</reference>
<dbReference type="CDD" id="cd07361">
    <property type="entry name" value="MEMO_like"/>
    <property type="match status" value="1"/>
</dbReference>
<dbReference type="PANTHER" id="PTHR11060">
    <property type="entry name" value="PROTEIN MEMO1"/>
    <property type="match status" value="1"/>
</dbReference>
<dbReference type="STRING" id="67003.A0A1X0P836"/>
<evidence type="ECO:0000313" key="3">
    <source>
        <dbReference type="Proteomes" id="UP000192257"/>
    </source>
</evidence>
<dbReference type="RefSeq" id="XP_028887158.1">
    <property type="nucleotide sequence ID" value="XM_029021736.1"/>
</dbReference>
<comment type="caution">
    <text evidence="2">The sequence shown here is derived from an EMBL/GenBank/DDBJ whole genome shotgun (WGS) entry which is preliminary data.</text>
</comment>
<dbReference type="Pfam" id="PF01875">
    <property type="entry name" value="Memo"/>
    <property type="match status" value="1"/>
</dbReference>
<dbReference type="Proteomes" id="UP000192257">
    <property type="component" value="Unassembled WGS sequence"/>
</dbReference>
<dbReference type="VEuPathDB" id="TriTrypDB:TM35_000024180"/>
<sequence>MSYSRRASHADSWYDGNPTVLKTTVDNLFAKASNFTWEGGKRLVGVIAPHAGLMYSGSTAACVYKALRDFVYGPLGGSVTEVLLVGPSHHADFDGVLVSAARAYESPLGPLPVAGETAAAVAAALRAAGVPVDRTDRRTDEAEHSLEMQLPFLAHIAHHPPKGAAPAAERLKLVPLLVGWTDREMEERIGNVLAAYAADPTRIFVLSSDFCHWGSRFQYTYHYQREEHPNIGDAIIAMDHEGMHWLEKRDMNGWYEYLARTHNTICGRRPISVGMAAVKSQPTAAVKFLHYSQSNRCTNMADSSVSYAGAVITQG</sequence>
<proteinExistence type="inferred from homology"/>
<keyword evidence="3" id="KW-1185">Reference proteome</keyword>
<comment type="similarity">
    <text evidence="1">Belongs to the MEMO1 family.</text>
</comment>
<organism evidence="2 3">
    <name type="scientific">Trypanosoma theileri</name>
    <dbReference type="NCBI Taxonomy" id="67003"/>
    <lineage>
        <taxon>Eukaryota</taxon>
        <taxon>Discoba</taxon>
        <taxon>Euglenozoa</taxon>
        <taxon>Kinetoplastea</taxon>
        <taxon>Metakinetoplastina</taxon>
        <taxon>Trypanosomatida</taxon>
        <taxon>Trypanosomatidae</taxon>
        <taxon>Trypanosoma</taxon>
    </lineage>
</organism>
<dbReference type="AlphaFoldDB" id="A0A1X0P836"/>
<dbReference type="Gene3D" id="3.40.830.10">
    <property type="entry name" value="LigB-like"/>
    <property type="match status" value="1"/>
</dbReference>
<name>A0A1X0P836_9TRYP</name>
<evidence type="ECO:0000313" key="2">
    <source>
        <dbReference type="EMBL" id="ORC93092.1"/>
    </source>
</evidence>
<protein>
    <recommendedName>
        <fullName evidence="4">Protein MEMO1</fullName>
    </recommendedName>
</protein>
<dbReference type="HAMAP" id="MF_00055">
    <property type="entry name" value="MEMO1"/>
    <property type="match status" value="1"/>
</dbReference>
<dbReference type="SUPFAM" id="SSF53213">
    <property type="entry name" value="LigB-like"/>
    <property type="match status" value="1"/>
</dbReference>